<feature type="compositionally biased region" description="Low complexity" evidence="1">
    <location>
        <begin position="100"/>
        <end position="110"/>
    </location>
</feature>
<name>A0A0P0XE16_ORYSJ</name>
<reference evidence="3" key="1">
    <citation type="journal article" date="2005" name="Nature">
        <title>The map-based sequence of the rice genome.</title>
        <authorList>
            <consortium name="International rice genome sequencing project (IRGSP)"/>
            <person name="Matsumoto T."/>
            <person name="Wu J."/>
            <person name="Kanamori H."/>
            <person name="Katayose Y."/>
            <person name="Fujisawa M."/>
            <person name="Namiki N."/>
            <person name="Mizuno H."/>
            <person name="Yamamoto K."/>
            <person name="Antonio B.A."/>
            <person name="Baba T."/>
            <person name="Sakata K."/>
            <person name="Nagamura Y."/>
            <person name="Aoki H."/>
            <person name="Arikawa K."/>
            <person name="Arita K."/>
            <person name="Bito T."/>
            <person name="Chiden Y."/>
            <person name="Fujitsuka N."/>
            <person name="Fukunaka R."/>
            <person name="Hamada M."/>
            <person name="Harada C."/>
            <person name="Hayashi A."/>
            <person name="Hijishita S."/>
            <person name="Honda M."/>
            <person name="Hosokawa S."/>
            <person name="Ichikawa Y."/>
            <person name="Idonuma A."/>
            <person name="Iijima M."/>
            <person name="Ikeda M."/>
            <person name="Ikeno M."/>
            <person name="Ito K."/>
            <person name="Ito S."/>
            <person name="Ito T."/>
            <person name="Ito Y."/>
            <person name="Ito Y."/>
            <person name="Iwabuchi A."/>
            <person name="Kamiya K."/>
            <person name="Karasawa W."/>
            <person name="Kurita K."/>
            <person name="Katagiri S."/>
            <person name="Kikuta A."/>
            <person name="Kobayashi H."/>
            <person name="Kobayashi N."/>
            <person name="Machita K."/>
            <person name="Maehara T."/>
            <person name="Masukawa M."/>
            <person name="Mizubayashi T."/>
            <person name="Mukai Y."/>
            <person name="Nagasaki H."/>
            <person name="Nagata Y."/>
            <person name="Naito S."/>
            <person name="Nakashima M."/>
            <person name="Nakama Y."/>
            <person name="Nakamichi Y."/>
            <person name="Nakamura M."/>
            <person name="Meguro A."/>
            <person name="Negishi M."/>
            <person name="Ohta I."/>
            <person name="Ohta T."/>
            <person name="Okamoto M."/>
            <person name="Ono N."/>
            <person name="Saji S."/>
            <person name="Sakaguchi M."/>
            <person name="Sakai K."/>
            <person name="Shibata M."/>
            <person name="Shimokawa T."/>
            <person name="Song J."/>
            <person name="Takazaki Y."/>
            <person name="Terasawa K."/>
            <person name="Tsugane M."/>
            <person name="Tsuji K."/>
            <person name="Ueda S."/>
            <person name="Waki K."/>
            <person name="Yamagata H."/>
            <person name="Yamamoto M."/>
            <person name="Yamamoto S."/>
            <person name="Yamane H."/>
            <person name="Yoshiki S."/>
            <person name="Yoshihara R."/>
            <person name="Yukawa K."/>
            <person name="Zhong H."/>
            <person name="Yano M."/>
            <person name="Yuan Q."/>
            <person name="Ouyang S."/>
            <person name="Liu J."/>
            <person name="Jones K.M."/>
            <person name="Gansberger K."/>
            <person name="Moffat K."/>
            <person name="Hill J."/>
            <person name="Bera J."/>
            <person name="Fadrosh D."/>
            <person name="Jin S."/>
            <person name="Johri S."/>
            <person name="Kim M."/>
            <person name="Overton L."/>
            <person name="Reardon M."/>
            <person name="Tsitrin T."/>
            <person name="Vuong H."/>
            <person name="Weaver B."/>
            <person name="Ciecko A."/>
            <person name="Tallon L."/>
            <person name="Jackson J."/>
            <person name="Pai G."/>
            <person name="Aken S.V."/>
            <person name="Utterback T."/>
            <person name="Reidmuller S."/>
            <person name="Feldblyum T."/>
            <person name="Hsiao J."/>
            <person name="Zismann V."/>
            <person name="Iobst S."/>
            <person name="de Vazeille A.R."/>
            <person name="Buell C.R."/>
            <person name="Ying K."/>
            <person name="Li Y."/>
            <person name="Lu T."/>
            <person name="Huang Y."/>
            <person name="Zhao Q."/>
            <person name="Feng Q."/>
            <person name="Zhang L."/>
            <person name="Zhu J."/>
            <person name="Weng Q."/>
            <person name="Mu J."/>
            <person name="Lu Y."/>
            <person name="Fan D."/>
            <person name="Liu Y."/>
            <person name="Guan J."/>
            <person name="Zhang Y."/>
            <person name="Yu S."/>
            <person name="Liu X."/>
            <person name="Zhang Y."/>
            <person name="Hong G."/>
            <person name="Han B."/>
            <person name="Choisne N."/>
            <person name="Demange N."/>
            <person name="Orjeda G."/>
            <person name="Samain S."/>
            <person name="Cattolico L."/>
            <person name="Pelletier E."/>
            <person name="Couloux A."/>
            <person name="Segurens B."/>
            <person name="Wincker P."/>
            <person name="D'Hont A."/>
            <person name="Scarpelli C."/>
            <person name="Weissenbach J."/>
            <person name="Salanoubat M."/>
            <person name="Quetier F."/>
            <person name="Yu Y."/>
            <person name="Kim H.R."/>
            <person name="Rambo T."/>
            <person name="Currie J."/>
            <person name="Collura K."/>
            <person name="Luo M."/>
            <person name="Yang T."/>
            <person name="Ammiraju J.S.S."/>
            <person name="Engler F."/>
            <person name="Soderlund C."/>
            <person name="Wing R.A."/>
            <person name="Palmer L.E."/>
            <person name="de la Bastide M."/>
            <person name="Spiegel L."/>
            <person name="Nascimento L."/>
            <person name="Zutavern T."/>
            <person name="O'Shaughnessy A."/>
            <person name="Dike S."/>
            <person name="Dedhia N."/>
            <person name="Preston R."/>
            <person name="Balija V."/>
            <person name="McCombie W.R."/>
            <person name="Chow T."/>
            <person name="Chen H."/>
            <person name="Chung M."/>
            <person name="Chen C."/>
            <person name="Shaw J."/>
            <person name="Wu H."/>
            <person name="Hsiao K."/>
            <person name="Chao Y."/>
            <person name="Chu M."/>
            <person name="Cheng C."/>
            <person name="Hour A."/>
            <person name="Lee P."/>
            <person name="Lin S."/>
            <person name="Lin Y."/>
            <person name="Liou J."/>
            <person name="Liu S."/>
            <person name="Hsing Y."/>
            <person name="Raghuvanshi S."/>
            <person name="Mohanty A."/>
            <person name="Bharti A.K."/>
            <person name="Gaur A."/>
            <person name="Gupta V."/>
            <person name="Kumar D."/>
            <person name="Ravi V."/>
            <person name="Vij S."/>
            <person name="Kapur A."/>
            <person name="Khurana P."/>
            <person name="Khurana P."/>
            <person name="Khurana J.P."/>
            <person name="Tyagi A.K."/>
            <person name="Gaikwad K."/>
            <person name="Singh A."/>
            <person name="Dalal V."/>
            <person name="Srivastava S."/>
            <person name="Dixit A."/>
            <person name="Pal A.K."/>
            <person name="Ghazi I.A."/>
            <person name="Yadav M."/>
            <person name="Pandit A."/>
            <person name="Bhargava A."/>
            <person name="Sureshbabu K."/>
            <person name="Batra K."/>
            <person name="Sharma T.R."/>
            <person name="Mohapatra T."/>
            <person name="Singh N.K."/>
            <person name="Messing J."/>
            <person name="Nelson A.B."/>
            <person name="Fuks G."/>
            <person name="Kavchok S."/>
            <person name="Keizer G."/>
            <person name="Linton E."/>
            <person name="Llaca V."/>
            <person name="Song R."/>
            <person name="Tanyolac B."/>
            <person name="Young S."/>
            <person name="Ho-Il K."/>
            <person name="Hahn J.H."/>
            <person name="Sangsakoo G."/>
            <person name="Vanavichit A."/>
            <person name="de Mattos Luiz.A.T."/>
            <person name="Zimmer P.D."/>
            <person name="Malone G."/>
            <person name="Dellagostin O."/>
            <person name="de Oliveira A.C."/>
            <person name="Bevan M."/>
            <person name="Bancroft I."/>
            <person name="Minx P."/>
            <person name="Cordum H."/>
            <person name="Wilson R."/>
            <person name="Cheng Z."/>
            <person name="Jin W."/>
            <person name="Jiang J."/>
            <person name="Leong S.A."/>
            <person name="Iwama H."/>
            <person name="Gojobori T."/>
            <person name="Itoh T."/>
            <person name="Niimura Y."/>
            <person name="Fujii Y."/>
            <person name="Habara T."/>
            <person name="Sakai H."/>
            <person name="Sato Y."/>
            <person name="Wilson G."/>
            <person name="Kumar K."/>
            <person name="McCouch S."/>
            <person name="Juretic N."/>
            <person name="Hoen D."/>
            <person name="Wright S."/>
            <person name="Bruskiewich R."/>
            <person name="Bureau T."/>
            <person name="Miyao A."/>
            <person name="Hirochika H."/>
            <person name="Nishikawa T."/>
            <person name="Kadowaki K."/>
            <person name="Sugiura M."/>
            <person name="Burr B."/>
            <person name="Sasaki T."/>
        </authorList>
    </citation>
    <scope>NUCLEOTIDE SEQUENCE [LARGE SCALE GENOMIC DNA]</scope>
    <source>
        <strain evidence="3">cv. Nipponbare</strain>
    </source>
</reference>
<dbReference type="InParanoid" id="A0A0P0XE16"/>
<protein>
    <submittedName>
        <fullName evidence="2">Os08g0288050 protein</fullName>
    </submittedName>
</protein>
<organism evidence="2 3">
    <name type="scientific">Oryza sativa subsp. japonica</name>
    <name type="common">Rice</name>
    <dbReference type="NCBI Taxonomy" id="39947"/>
    <lineage>
        <taxon>Eukaryota</taxon>
        <taxon>Viridiplantae</taxon>
        <taxon>Streptophyta</taxon>
        <taxon>Embryophyta</taxon>
        <taxon>Tracheophyta</taxon>
        <taxon>Spermatophyta</taxon>
        <taxon>Magnoliopsida</taxon>
        <taxon>Liliopsida</taxon>
        <taxon>Poales</taxon>
        <taxon>Poaceae</taxon>
        <taxon>BOP clade</taxon>
        <taxon>Oryzoideae</taxon>
        <taxon>Oryzeae</taxon>
        <taxon>Oryzinae</taxon>
        <taxon>Oryza</taxon>
        <taxon>Oryza sativa</taxon>
    </lineage>
</organism>
<evidence type="ECO:0000256" key="1">
    <source>
        <dbReference type="SAM" id="MobiDB-lite"/>
    </source>
</evidence>
<reference evidence="2 3" key="3">
    <citation type="journal article" date="2013" name="Rice">
        <title>Improvement of the Oryza sativa Nipponbare reference genome using next generation sequence and optical map data.</title>
        <authorList>
            <person name="Kawahara Y."/>
            <person name="de la Bastide M."/>
            <person name="Hamilton J.P."/>
            <person name="Kanamori H."/>
            <person name="McCombie W.R."/>
            <person name="Ouyang S."/>
            <person name="Schwartz D.C."/>
            <person name="Tanaka T."/>
            <person name="Wu J."/>
            <person name="Zhou S."/>
            <person name="Childs K.L."/>
            <person name="Davidson R.M."/>
            <person name="Lin H."/>
            <person name="Quesada-Ocampo L."/>
            <person name="Vaillancourt B."/>
            <person name="Sakai H."/>
            <person name="Lee S.S."/>
            <person name="Kim J."/>
            <person name="Numa H."/>
            <person name="Itoh T."/>
            <person name="Buell C.R."/>
            <person name="Matsumoto T."/>
        </authorList>
    </citation>
    <scope>NUCLEOTIDE SEQUENCE [LARGE SCALE GENOMIC DNA]</scope>
    <source>
        <strain evidence="3">cv. Nipponbare</strain>
    </source>
</reference>
<dbReference type="Gramene" id="Os08t0288050-01">
    <property type="protein sequence ID" value="Os08t0288050-01"/>
    <property type="gene ID" value="Os08g0288050"/>
</dbReference>
<proteinExistence type="predicted"/>
<dbReference type="EMBL" id="AP014964">
    <property type="protein sequence ID" value="BAT04734.1"/>
    <property type="molecule type" value="Genomic_DNA"/>
</dbReference>
<feature type="compositionally biased region" description="Low complexity" evidence="1">
    <location>
        <begin position="76"/>
        <end position="91"/>
    </location>
</feature>
<keyword evidence="3" id="KW-1185">Reference proteome</keyword>
<accession>A0A0P0XE16</accession>
<sequence>REEGRRELGSSLASSPLQSRWQRRRRLRDKEGRRELGSSLPSSPLQSRRRLGDKCGTRAAARQRRLSGDDDDSDKGGALATLTTTATTEGLVDNDGARWTATSGSGTTSSIHRATSISAPSHLFTLPRLAPLAREGRWRADLPPPVVGSDGGA</sequence>
<feature type="compositionally biased region" description="Low complexity" evidence="1">
    <location>
        <begin position="37"/>
        <end position="46"/>
    </location>
</feature>
<gene>
    <name evidence="2" type="ordered locus">Os08g0288050</name>
    <name evidence="2" type="ORF">OSNPB_080288050</name>
</gene>
<evidence type="ECO:0000313" key="3">
    <source>
        <dbReference type="Proteomes" id="UP000059680"/>
    </source>
</evidence>
<dbReference type="AlphaFoldDB" id="A0A0P0XE16"/>
<feature type="non-terminal residue" evidence="2">
    <location>
        <position position="1"/>
    </location>
</feature>
<dbReference type="Proteomes" id="UP000059680">
    <property type="component" value="Chromosome 8"/>
</dbReference>
<dbReference type="PaxDb" id="39947-A0A0P0XE16"/>
<evidence type="ECO:0000313" key="2">
    <source>
        <dbReference type="EMBL" id="BAT04734.1"/>
    </source>
</evidence>
<feature type="region of interest" description="Disordered" evidence="1">
    <location>
        <begin position="1"/>
        <end position="113"/>
    </location>
</feature>
<reference evidence="2 3" key="2">
    <citation type="journal article" date="2013" name="Plant Cell Physiol.">
        <title>Rice Annotation Project Database (RAP-DB): an integrative and interactive database for rice genomics.</title>
        <authorList>
            <person name="Sakai H."/>
            <person name="Lee S.S."/>
            <person name="Tanaka T."/>
            <person name="Numa H."/>
            <person name="Kim J."/>
            <person name="Kawahara Y."/>
            <person name="Wakimoto H."/>
            <person name="Yang C.C."/>
            <person name="Iwamoto M."/>
            <person name="Abe T."/>
            <person name="Yamada Y."/>
            <person name="Muto A."/>
            <person name="Inokuchi H."/>
            <person name="Ikemura T."/>
            <person name="Matsumoto T."/>
            <person name="Sasaki T."/>
            <person name="Itoh T."/>
        </authorList>
    </citation>
    <scope>NUCLEOTIDE SEQUENCE [LARGE SCALE GENOMIC DNA]</scope>
    <source>
        <strain evidence="3">cv. Nipponbare</strain>
    </source>
</reference>